<name>A0ABQ9MX77_HEVBR</name>
<evidence type="ECO:0000313" key="2">
    <source>
        <dbReference type="Proteomes" id="UP001174677"/>
    </source>
</evidence>
<protein>
    <submittedName>
        <fullName evidence="1">Uncharacterized protein</fullName>
    </submittedName>
</protein>
<sequence length="142" mass="16592">MASPQEKPLAPISESSPIAENHCNEDYEKAVTFSGCCCFHGLCWKRNNNHGYLLSKQEEIKDIWFVEKARKLKEISEALAGPKWKNFIRWHGFNKKRRMKYQYDPHSYALNFDDGIDKEVEVSYPDFSARFATPFGLYEAEM</sequence>
<dbReference type="Proteomes" id="UP001174677">
    <property type="component" value="Chromosome 4"/>
</dbReference>
<dbReference type="PANTHER" id="PTHR47076:SF1">
    <property type="entry name" value="NHL DOMAIN PROTEIN"/>
    <property type="match status" value="1"/>
</dbReference>
<dbReference type="PANTHER" id="PTHR47076">
    <property type="entry name" value="NHL DOMAIN PROTEIN"/>
    <property type="match status" value="1"/>
</dbReference>
<evidence type="ECO:0000313" key="1">
    <source>
        <dbReference type="EMBL" id="KAJ9184062.1"/>
    </source>
</evidence>
<keyword evidence="2" id="KW-1185">Reference proteome</keyword>
<comment type="caution">
    <text evidence="1">The sequence shown here is derived from an EMBL/GenBank/DDBJ whole genome shotgun (WGS) entry which is preliminary data.</text>
</comment>
<accession>A0ABQ9MX77</accession>
<organism evidence="1 2">
    <name type="scientific">Hevea brasiliensis</name>
    <name type="common">Para rubber tree</name>
    <name type="synonym">Siphonia brasiliensis</name>
    <dbReference type="NCBI Taxonomy" id="3981"/>
    <lineage>
        <taxon>Eukaryota</taxon>
        <taxon>Viridiplantae</taxon>
        <taxon>Streptophyta</taxon>
        <taxon>Embryophyta</taxon>
        <taxon>Tracheophyta</taxon>
        <taxon>Spermatophyta</taxon>
        <taxon>Magnoliopsida</taxon>
        <taxon>eudicotyledons</taxon>
        <taxon>Gunneridae</taxon>
        <taxon>Pentapetalae</taxon>
        <taxon>rosids</taxon>
        <taxon>fabids</taxon>
        <taxon>Malpighiales</taxon>
        <taxon>Euphorbiaceae</taxon>
        <taxon>Crotonoideae</taxon>
        <taxon>Micrandreae</taxon>
        <taxon>Hevea</taxon>
    </lineage>
</organism>
<reference evidence="1" key="1">
    <citation type="journal article" date="2023" name="Plant Biotechnol. J.">
        <title>Chromosome-level wild Hevea brasiliensis genome provides new tools for genomic-assisted breeding and valuable loci to elevate rubber yield.</title>
        <authorList>
            <person name="Cheng H."/>
            <person name="Song X."/>
            <person name="Hu Y."/>
            <person name="Wu T."/>
            <person name="Yang Q."/>
            <person name="An Z."/>
            <person name="Feng S."/>
            <person name="Deng Z."/>
            <person name="Wu W."/>
            <person name="Zeng X."/>
            <person name="Tu M."/>
            <person name="Wang X."/>
            <person name="Huang H."/>
        </authorList>
    </citation>
    <scope>NUCLEOTIDE SEQUENCE</scope>
    <source>
        <strain evidence="1">MT/VB/25A 57/8</strain>
    </source>
</reference>
<gene>
    <name evidence="1" type="ORF">P3X46_007843</name>
</gene>
<proteinExistence type="predicted"/>
<dbReference type="EMBL" id="JARPOI010000004">
    <property type="protein sequence ID" value="KAJ9184062.1"/>
    <property type="molecule type" value="Genomic_DNA"/>
</dbReference>